<comment type="catalytic activity">
    <reaction evidence="2">
        <text>(6S)-5-formyl-5,6,7,8-tetrahydrofolate + ATP = (6R)-5,10-methenyltetrahydrofolate + ADP + phosphate</text>
        <dbReference type="Rhea" id="RHEA:10488"/>
        <dbReference type="ChEBI" id="CHEBI:30616"/>
        <dbReference type="ChEBI" id="CHEBI:43474"/>
        <dbReference type="ChEBI" id="CHEBI:57455"/>
        <dbReference type="ChEBI" id="CHEBI:57457"/>
        <dbReference type="ChEBI" id="CHEBI:456216"/>
        <dbReference type="EC" id="6.3.3.2"/>
    </reaction>
</comment>
<name>A0A507ZI87_9FLAO</name>
<accession>A0A507ZI87</accession>
<evidence type="ECO:0000256" key="1">
    <source>
        <dbReference type="PIRSR" id="PIRSR006806-1"/>
    </source>
</evidence>
<keyword evidence="2" id="KW-0479">Metal-binding</keyword>
<dbReference type="SUPFAM" id="SSF100950">
    <property type="entry name" value="NagB/RpiA/CoA transferase-like"/>
    <property type="match status" value="1"/>
</dbReference>
<evidence type="ECO:0000313" key="4">
    <source>
        <dbReference type="Proteomes" id="UP000317169"/>
    </source>
</evidence>
<dbReference type="GO" id="GO:0009396">
    <property type="term" value="P:folic acid-containing compound biosynthetic process"/>
    <property type="evidence" value="ECO:0007669"/>
    <property type="project" value="TreeGrafter"/>
</dbReference>
<comment type="caution">
    <text evidence="3">The sequence shown here is derived from an EMBL/GenBank/DDBJ whole genome shotgun (WGS) entry which is preliminary data.</text>
</comment>
<dbReference type="GO" id="GO:0005524">
    <property type="term" value="F:ATP binding"/>
    <property type="evidence" value="ECO:0007669"/>
    <property type="project" value="UniProtKB-KW"/>
</dbReference>
<sequence>MLKKELREKYKQKRKALSAEEIDEKSLTIANKLLELPIWDYTYYHIFLSIEKQQEVNTEFLLHILSGKDKNIVVSKSDFKIHQMTNILLTDNTNLKVNKWGIPEPTEGIEIMPKKIQVVFVPLLAFDINGHRTGYGKGFYDRFLDTCAPNTLKIGLSFFFAEAKIEDTNPHDKKLDYCVTPNEIYKFS</sequence>
<proteinExistence type="inferred from homology"/>
<gene>
    <name evidence="3" type="ORF">FKR84_09920</name>
</gene>
<keyword evidence="3" id="KW-0436">Ligase</keyword>
<dbReference type="InterPro" id="IPR037171">
    <property type="entry name" value="NagB/RpiA_transferase-like"/>
</dbReference>
<comment type="similarity">
    <text evidence="2">Belongs to the 5-formyltetrahydrofolate cyclo-ligase family.</text>
</comment>
<feature type="binding site" evidence="1">
    <location>
        <position position="55"/>
    </location>
    <ligand>
        <name>substrate</name>
    </ligand>
</feature>
<dbReference type="PIRSF" id="PIRSF006806">
    <property type="entry name" value="FTHF_cligase"/>
    <property type="match status" value="1"/>
</dbReference>
<keyword evidence="4" id="KW-1185">Reference proteome</keyword>
<dbReference type="EC" id="6.3.3.2" evidence="2"/>
<feature type="binding site" evidence="1">
    <location>
        <begin position="3"/>
        <end position="7"/>
    </location>
    <ligand>
        <name>ATP</name>
        <dbReference type="ChEBI" id="CHEBI:30616"/>
    </ligand>
</feature>
<keyword evidence="1 2" id="KW-0547">Nucleotide-binding</keyword>
<dbReference type="NCBIfam" id="TIGR02727">
    <property type="entry name" value="MTHFS_bact"/>
    <property type="match status" value="1"/>
</dbReference>
<feature type="binding site" evidence="1">
    <location>
        <begin position="132"/>
        <end position="140"/>
    </location>
    <ligand>
        <name>ATP</name>
        <dbReference type="ChEBI" id="CHEBI:30616"/>
    </ligand>
</feature>
<dbReference type="PANTHER" id="PTHR23407:SF11">
    <property type="entry name" value="CHROMOSOME UNDETERMINED SCAFFOLD_24, WHOLE GENOME SHOTGUN SEQUENCE"/>
    <property type="match status" value="1"/>
</dbReference>
<dbReference type="RefSeq" id="WP_141422157.1">
    <property type="nucleotide sequence ID" value="NZ_VIAR01000010.1"/>
</dbReference>
<protein>
    <recommendedName>
        <fullName evidence="2">5-formyltetrahydrofolate cyclo-ligase</fullName>
        <ecNumber evidence="2">6.3.3.2</ecNumber>
    </recommendedName>
</protein>
<dbReference type="OrthoDB" id="9801938at2"/>
<dbReference type="EMBL" id="VIAR01000010">
    <property type="protein sequence ID" value="TQD36919.1"/>
    <property type="molecule type" value="Genomic_DNA"/>
</dbReference>
<keyword evidence="2" id="KW-0460">Magnesium</keyword>
<dbReference type="GO" id="GO:0030272">
    <property type="term" value="F:5-formyltetrahydrofolate cyclo-ligase activity"/>
    <property type="evidence" value="ECO:0007669"/>
    <property type="project" value="UniProtKB-EC"/>
</dbReference>
<feature type="binding site" evidence="1">
    <location>
        <position position="50"/>
    </location>
    <ligand>
        <name>substrate</name>
    </ligand>
</feature>
<organism evidence="3 4">
    <name type="scientific">Haloflavibacter putidus</name>
    <dbReference type="NCBI Taxonomy" id="2576776"/>
    <lineage>
        <taxon>Bacteria</taxon>
        <taxon>Pseudomonadati</taxon>
        <taxon>Bacteroidota</taxon>
        <taxon>Flavobacteriia</taxon>
        <taxon>Flavobacteriales</taxon>
        <taxon>Flavobacteriaceae</taxon>
        <taxon>Haloflavibacter</taxon>
    </lineage>
</organism>
<comment type="cofactor">
    <cofactor evidence="2">
        <name>Mg(2+)</name>
        <dbReference type="ChEBI" id="CHEBI:18420"/>
    </cofactor>
</comment>
<dbReference type="InterPro" id="IPR002698">
    <property type="entry name" value="FTHF_cligase"/>
</dbReference>
<dbReference type="Gene3D" id="3.40.50.10420">
    <property type="entry name" value="NagB/RpiA/CoA transferase-like"/>
    <property type="match status" value="1"/>
</dbReference>
<dbReference type="GO" id="GO:0035999">
    <property type="term" value="P:tetrahydrofolate interconversion"/>
    <property type="evidence" value="ECO:0007669"/>
    <property type="project" value="TreeGrafter"/>
</dbReference>
<dbReference type="InterPro" id="IPR024185">
    <property type="entry name" value="FTHF_cligase-like_sf"/>
</dbReference>
<evidence type="ECO:0000256" key="2">
    <source>
        <dbReference type="RuleBase" id="RU361279"/>
    </source>
</evidence>
<evidence type="ECO:0000313" key="3">
    <source>
        <dbReference type="EMBL" id="TQD36919.1"/>
    </source>
</evidence>
<dbReference type="Pfam" id="PF01812">
    <property type="entry name" value="5-FTHF_cyc-lig"/>
    <property type="match status" value="1"/>
</dbReference>
<dbReference type="Proteomes" id="UP000317169">
    <property type="component" value="Unassembled WGS sequence"/>
</dbReference>
<reference evidence="3 4" key="1">
    <citation type="submission" date="2019-06" db="EMBL/GenBank/DDBJ databases">
        <title>Flavibacter putida gen. nov., sp. nov., a novel marine bacterium of the family Flavobacteriaceae isolated from coastal seawater.</title>
        <authorList>
            <person name="Feng X."/>
        </authorList>
    </citation>
    <scope>NUCLEOTIDE SEQUENCE [LARGE SCALE GENOMIC DNA]</scope>
    <source>
        <strain evidence="3 4">PLHSN227</strain>
    </source>
</reference>
<dbReference type="AlphaFoldDB" id="A0A507ZI87"/>
<keyword evidence="1 2" id="KW-0067">ATP-binding</keyword>
<dbReference type="PANTHER" id="PTHR23407">
    <property type="entry name" value="ATPASE INHIBITOR/5-FORMYLTETRAHYDROFOLATE CYCLO-LIGASE"/>
    <property type="match status" value="1"/>
</dbReference>
<dbReference type="GO" id="GO:0046872">
    <property type="term" value="F:metal ion binding"/>
    <property type="evidence" value="ECO:0007669"/>
    <property type="project" value="UniProtKB-KW"/>
</dbReference>